<comment type="caution">
    <text evidence="2">The sequence shown here is derived from an EMBL/GenBank/DDBJ whole genome shotgun (WGS) entry which is preliminary data.</text>
</comment>
<name>A0A8T3AWL6_DENNO</name>
<dbReference type="AlphaFoldDB" id="A0A8T3AWL6"/>
<feature type="compositionally biased region" description="Basic and acidic residues" evidence="1">
    <location>
        <begin position="16"/>
        <end position="25"/>
    </location>
</feature>
<accession>A0A8T3AWL6</accession>
<feature type="region of interest" description="Disordered" evidence="1">
    <location>
        <begin position="1"/>
        <end position="26"/>
    </location>
</feature>
<sequence>MRFSVGDALSMTPGRHFGDSREGFRDSPFAQGRNWSSGFVNRKASLSAGSLRGLTGFVNRKGQGLPFSFTSLRSRLVSLQ</sequence>
<evidence type="ECO:0000313" key="3">
    <source>
        <dbReference type="Proteomes" id="UP000829196"/>
    </source>
</evidence>
<evidence type="ECO:0000256" key="1">
    <source>
        <dbReference type="SAM" id="MobiDB-lite"/>
    </source>
</evidence>
<protein>
    <submittedName>
        <fullName evidence="2">Uncharacterized protein</fullName>
    </submittedName>
</protein>
<proteinExistence type="predicted"/>
<reference evidence="2" key="1">
    <citation type="journal article" date="2022" name="Front. Genet.">
        <title>Chromosome-Scale Assembly of the Dendrobium nobile Genome Provides Insights Into the Molecular Mechanism of the Biosynthesis of the Medicinal Active Ingredient of Dendrobium.</title>
        <authorList>
            <person name="Xu Q."/>
            <person name="Niu S.-C."/>
            <person name="Li K.-L."/>
            <person name="Zheng P.-J."/>
            <person name="Zhang X.-J."/>
            <person name="Jia Y."/>
            <person name="Liu Y."/>
            <person name="Niu Y.-X."/>
            <person name="Yu L.-H."/>
            <person name="Chen D.-F."/>
            <person name="Zhang G.-Q."/>
        </authorList>
    </citation>
    <scope>NUCLEOTIDE SEQUENCE</scope>
    <source>
        <tissue evidence="2">Leaf</tissue>
    </source>
</reference>
<dbReference type="EMBL" id="JAGYWB010000013">
    <property type="protein sequence ID" value="KAI0500527.1"/>
    <property type="molecule type" value="Genomic_DNA"/>
</dbReference>
<keyword evidence="3" id="KW-1185">Reference proteome</keyword>
<organism evidence="2 3">
    <name type="scientific">Dendrobium nobile</name>
    <name type="common">Orchid</name>
    <dbReference type="NCBI Taxonomy" id="94219"/>
    <lineage>
        <taxon>Eukaryota</taxon>
        <taxon>Viridiplantae</taxon>
        <taxon>Streptophyta</taxon>
        <taxon>Embryophyta</taxon>
        <taxon>Tracheophyta</taxon>
        <taxon>Spermatophyta</taxon>
        <taxon>Magnoliopsida</taxon>
        <taxon>Liliopsida</taxon>
        <taxon>Asparagales</taxon>
        <taxon>Orchidaceae</taxon>
        <taxon>Epidendroideae</taxon>
        <taxon>Malaxideae</taxon>
        <taxon>Dendrobiinae</taxon>
        <taxon>Dendrobium</taxon>
    </lineage>
</organism>
<dbReference type="Proteomes" id="UP000829196">
    <property type="component" value="Unassembled WGS sequence"/>
</dbReference>
<evidence type="ECO:0000313" key="2">
    <source>
        <dbReference type="EMBL" id="KAI0500527.1"/>
    </source>
</evidence>
<gene>
    <name evidence="2" type="ORF">KFK09_018741</name>
</gene>